<name>A0A7U9CNP9_PSEFL</name>
<dbReference type="OrthoDB" id="6845417at2"/>
<dbReference type="EMBL" id="CM001561">
    <property type="protein sequence ID" value="EJZ57211.1"/>
    <property type="molecule type" value="Genomic_DNA"/>
</dbReference>
<dbReference type="RefSeq" id="WP_003222906.1">
    <property type="nucleotide sequence ID" value="NZ_CM001561.1"/>
</dbReference>
<evidence type="ECO:0000313" key="1">
    <source>
        <dbReference type="EMBL" id="EJZ57211.1"/>
    </source>
</evidence>
<reference evidence="1 2" key="1">
    <citation type="submission" date="2012-08" db="EMBL/GenBank/DDBJ databases">
        <title>The genome of cave-isolated P. fluorescens strain R124 demonstrates phenotypic adaptation to the mineral environment.</title>
        <authorList>
            <person name="Barton M.D."/>
            <person name="Petronio M."/>
            <person name="Giarrizzo J.G."/>
            <person name="Bowling B.V."/>
            <person name="Barton H.A."/>
        </authorList>
    </citation>
    <scope>NUCLEOTIDE SEQUENCE [LARGE SCALE GENOMIC DNA]</scope>
    <source>
        <strain evidence="1 2">R124</strain>
    </source>
</reference>
<sequence length="982" mass="107870">MSSQADPTPQALRPPYFPAQVSLSPAEHYNGGIPIRAVEGDLQGVISAWQDMAIGDLAEVFWGNGSAAVWSKFIENDAELNKDVAFTIAKAHVLEGDATPVFYRIKQKNQSPEDSKPVLTLLVKLTRPGEYDDIAGDDGHSDLRFSLSHDEVDETLPPSGVTMHIVPYRNLTRYDRILARWGSQQVVHVVTPEQAQDPISNPIEVVFSRAVIDAAGDGDRVAVAYQVIDRCGNFPDERAPWSATHHMLVDLGGNRLDEPQALVNGIPTNSIDLDQLGADDVNARVYITKDNFAVGDKVLLTWFGTPAQGSQIIVGPLEKEVLYVPFQLDFAIPNAAVKAIAKGAASVGYVRRRSGESDRPSKNASVTVNGDISQLVAPTVDEAPGGTLPPETRWATVQIPWYFGRNSSDLINLIWWARTPGNDTVYYEDPRPVGNVADNQPVLRSVSNAEIQRFNGLRVKVYYVVTNSETGLLSVRESLPFMMQVGVALPTFDRPEVEGAPNDVLDPDNVPPTGATLVIPYLDTLDKDRVNYRWRGSASGGSISDHVDLIPATAGKPVRITVEKKYVTANLNGTVVADYSIQRGGVQLGHSRELTLRIGTAQEELPPPFLVAPAKDPIDVLAYPNGVTVRIEFLEALSGDKGRLVEVNPPAGSPQFPLVEFNSNKRVNTVLSQTFLAARQGKEIKLHWNLNRNGGQAGKSGLLEVNILKIADEDARLPTPFINRASGDDLDVTKLEPTDTISVNPWPHIPGELISLVLEGEYFDDTDFKSELVKNEPTTPPGFSTLLPLEELKKLKNNSNLNIEFNTSTDTSGDLITTKFPERNYKIQNVILEENFDEVPIQSIGFNGTIETPAMTIKLLSTATTLEIAKLDTLNPPRPKPPAQEGKMYQNVLYLWSTSAAKILITFKKPYSSISFWYNQTKSTTKVTFFGPNRLLLGTQNFKSNELPSQLDNMTATYSEIVEMEISGANDAYLLDCFTFKL</sequence>
<organism evidence="1 2">
    <name type="scientific">Pseudomonas fluorescens R124</name>
    <dbReference type="NCBI Taxonomy" id="743713"/>
    <lineage>
        <taxon>Bacteria</taxon>
        <taxon>Pseudomonadati</taxon>
        <taxon>Pseudomonadota</taxon>
        <taxon>Gammaproteobacteria</taxon>
        <taxon>Pseudomonadales</taxon>
        <taxon>Pseudomonadaceae</taxon>
        <taxon>Pseudomonas</taxon>
    </lineage>
</organism>
<dbReference type="AlphaFoldDB" id="A0A7U9CNP9"/>
<gene>
    <name evidence="1" type="ORF">I1A_001526</name>
</gene>
<dbReference type="Proteomes" id="UP000006045">
    <property type="component" value="Chromosome"/>
</dbReference>
<proteinExistence type="predicted"/>
<protein>
    <submittedName>
        <fullName evidence="1">Uncharacterized protein</fullName>
    </submittedName>
</protein>
<evidence type="ECO:0000313" key="2">
    <source>
        <dbReference type="Proteomes" id="UP000006045"/>
    </source>
</evidence>
<accession>A0A7U9CNP9</accession>